<reference evidence="1" key="1">
    <citation type="submission" date="2020-05" db="EMBL/GenBank/DDBJ databases">
        <title>Large-scale comparative analyses of tick genomes elucidate their genetic diversity and vector capacities.</title>
        <authorList>
            <person name="Jia N."/>
            <person name="Wang J."/>
            <person name="Shi W."/>
            <person name="Du L."/>
            <person name="Sun Y."/>
            <person name="Zhan W."/>
            <person name="Jiang J."/>
            <person name="Wang Q."/>
            <person name="Zhang B."/>
            <person name="Ji P."/>
            <person name="Sakyi L.B."/>
            <person name="Cui X."/>
            <person name="Yuan T."/>
            <person name="Jiang B."/>
            <person name="Yang W."/>
            <person name="Lam T.T.-Y."/>
            <person name="Chang Q."/>
            <person name="Ding S."/>
            <person name="Wang X."/>
            <person name="Zhu J."/>
            <person name="Ruan X."/>
            <person name="Zhao L."/>
            <person name="Wei J."/>
            <person name="Que T."/>
            <person name="Du C."/>
            <person name="Cheng J."/>
            <person name="Dai P."/>
            <person name="Han X."/>
            <person name="Huang E."/>
            <person name="Gao Y."/>
            <person name="Liu J."/>
            <person name="Shao H."/>
            <person name="Ye R."/>
            <person name="Li L."/>
            <person name="Wei W."/>
            <person name="Wang X."/>
            <person name="Wang C."/>
            <person name="Yang T."/>
            <person name="Huo Q."/>
            <person name="Li W."/>
            <person name="Guo W."/>
            <person name="Chen H."/>
            <person name="Zhou L."/>
            <person name="Ni X."/>
            <person name="Tian J."/>
            <person name="Zhou Y."/>
            <person name="Sheng Y."/>
            <person name="Liu T."/>
            <person name="Pan Y."/>
            <person name="Xia L."/>
            <person name="Li J."/>
            <person name="Zhao F."/>
            <person name="Cao W."/>
        </authorList>
    </citation>
    <scope>NUCLEOTIDE SEQUENCE</scope>
    <source>
        <strain evidence="1">Hyas-2018</strain>
    </source>
</reference>
<evidence type="ECO:0000313" key="1">
    <source>
        <dbReference type="EMBL" id="KAH6948756.1"/>
    </source>
</evidence>
<dbReference type="Proteomes" id="UP000821845">
    <property type="component" value="Chromosome 1"/>
</dbReference>
<organism evidence="1 2">
    <name type="scientific">Hyalomma asiaticum</name>
    <name type="common">Tick</name>
    <dbReference type="NCBI Taxonomy" id="266040"/>
    <lineage>
        <taxon>Eukaryota</taxon>
        <taxon>Metazoa</taxon>
        <taxon>Ecdysozoa</taxon>
        <taxon>Arthropoda</taxon>
        <taxon>Chelicerata</taxon>
        <taxon>Arachnida</taxon>
        <taxon>Acari</taxon>
        <taxon>Parasitiformes</taxon>
        <taxon>Ixodida</taxon>
        <taxon>Ixodoidea</taxon>
        <taxon>Ixodidae</taxon>
        <taxon>Hyalomminae</taxon>
        <taxon>Hyalomma</taxon>
    </lineage>
</organism>
<sequence>MVFWAKGLDGRPSKRPSSPSPVTTFCLRKDYKPVAAMSLLPGQHQGCETWNRTDDVLHYQQQQLHASCHRGDEVDRGIAKQTAEPMERSEMKLVSFPRSSRRNKKTTWCTSSSSSSSTHRDEADLGIARPTADTTDSERSEMKLQQAAFLCQLAVAPSGRLVMVSAAPDDCVQIPSEQLLLGRVPPPCQCARLYSARRTCPRGCAWIGIRWTEMLRWRIYLFN</sequence>
<comment type="caution">
    <text evidence="1">The sequence shown here is derived from an EMBL/GenBank/DDBJ whole genome shotgun (WGS) entry which is preliminary data.</text>
</comment>
<dbReference type="EMBL" id="CM023481">
    <property type="protein sequence ID" value="KAH6948756.1"/>
    <property type="molecule type" value="Genomic_DNA"/>
</dbReference>
<protein>
    <submittedName>
        <fullName evidence="1">Uncharacterized protein</fullName>
    </submittedName>
</protein>
<evidence type="ECO:0000313" key="2">
    <source>
        <dbReference type="Proteomes" id="UP000821845"/>
    </source>
</evidence>
<proteinExistence type="predicted"/>
<accession>A0ACB7TRJ0</accession>
<keyword evidence="2" id="KW-1185">Reference proteome</keyword>
<name>A0ACB7TRJ0_HYAAI</name>
<gene>
    <name evidence="1" type="ORF">HPB50_026114</name>
</gene>